<dbReference type="Gene3D" id="3.30.420.10">
    <property type="entry name" value="Ribonuclease H-like superfamily/Ribonuclease H"/>
    <property type="match status" value="1"/>
</dbReference>
<dbReference type="Proteomes" id="UP001642484">
    <property type="component" value="Unassembled WGS sequence"/>
</dbReference>
<dbReference type="SUPFAM" id="SSF53098">
    <property type="entry name" value="Ribonuclease H-like"/>
    <property type="match status" value="1"/>
</dbReference>
<evidence type="ECO:0000313" key="3">
    <source>
        <dbReference type="Proteomes" id="UP001642484"/>
    </source>
</evidence>
<evidence type="ECO:0000313" key="2">
    <source>
        <dbReference type="EMBL" id="CAK9024917.1"/>
    </source>
</evidence>
<sequence length="1026" mass="115437">MAEGRVVRPLFGAPAALRAGSSWAGTWTGVATISDFVSRPLTLSWQSHEYESGRLLATQHFVQGVCLTKAVVYGYPSSPTWPRSRALTTELLGVVTQDIVLGARGPRIIAGDFNASSTELSVFDTWRRLGWQSAQTWALDHWHQPVRMTYKGQTEPDQVWMSPEAQALCTAVRVLDHFMEHSTVQVQLDMLRSPGAVLRWTRPSVIPVAEVDDAWPSSQPASLPDSTDSDVLFQVWARSYESSFDGHLCSQPGSSLTPQQRGRFQHCSPSLHRVSNVVCRPSREGEVRMRNSLLGTSVVSWFRQLRRLQSYVHAIRAAKSSSSAVVYRLELWSAILAARGFDHSFSWWWQHFGWEADPCAPAFLPSQPPDVATAEAIFAAFRCRYEQFEAWHLNQRNSMLKQKHDRTLGALYQDLRKPAPEQLDGLCQEQVFSVIGFDNATHQIQLDEIPSLSGTSTWYLDGEPVSLLHEQDDLCTLVPWPLVSIDSTLLQRQFFTTAEEAWLQHVAFEACRRPSMTGLQGLDSALLADLHKGVSALHHSLQCSLHSGTFVDAAHHAKFDLAKTAWCSQCDCKDDQAHWWRCPRFSEFRRRSQLTPEILEAAPCHVSWHLLPSRNPTRRWFREYFHMRPNELAFVGTAIQPLEHVFTDGSSKKLDCGLSYASWAAISASSGQLISAAHLAGVDQTAARAEVSAVFAAVEWGAWQHIQLHLWVDSLFVVDNLHYLLRTGHVPLHWKHRDLWGRIHTALEQSEYPPLVTWIPSHIDPEACEDPWQDWVAAWNSKVDLCAGEMNERRSAEFWEQVTQAEEYHRTTLTLLTQVRSFYCHVAASSAESSTERAQVPESTASFDFEWVIDRNALSSQLPPVFEPMLERCAVTLPLTFLSSLLHLFLRWETQADGMYGCSFVELLVLLQHQGLPFPLCNPSTNQWELVPLARMPVRPTISSLIRLLRVAIGSIAEVFDISEMLSLSLNKLELGISAPVAGIFLMLPAALVRHARGGLLTITRGWPLRRAADYARPLPPGHSMG</sequence>
<keyword evidence="3" id="KW-1185">Reference proteome</keyword>
<evidence type="ECO:0000259" key="1">
    <source>
        <dbReference type="PROSITE" id="PS50879"/>
    </source>
</evidence>
<dbReference type="PROSITE" id="PS50879">
    <property type="entry name" value="RNASE_H_1"/>
    <property type="match status" value="1"/>
</dbReference>
<name>A0ABP0KE77_9DINO</name>
<feature type="domain" description="RNase H type-1" evidence="1">
    <location>
        <begin position="639"/>
        <end position="792"/>
    </location>
</feature>
<accession>A0ABP0KE77</accession>
<dbReference type="InterPro" id="IPR036397">
    <property type="entry name" value="RNaseH_sf"/>
</dbReference>
<dbReference type="EMBL" id="CAXAMN010008391">
    <property type="protein sequence ID" value="CAK9024917.1"/>
    <property type="molecule type" value="Genomic_DNA"/>
</dbReference>
<comment type="caution">
    <text evidence="2">The sequence shown here is derived from an EMBL/GenBank/DDBJ whole genome shotgun (WGS) entry which is preliminary data.</text>
</comment>
<proteinExistence type="predicted"/>
<dbReference type="SUPFAM" id="SSF56219">
    <property type="entry name" value="DNase I-like"/>
    <property type="match status" value="1"/>
</dbReference>
<dbReference type="InterPro" id="IPR036691">
    <property type="entry name" value="Endo/exonu/phosph_ase_sf"/>
</dbReference>
<gene>
    <name evidence="2" type="ORF">CCMP2556_LOCUS15813</name>
</gene>
<organism evidence="2 3">
    <name type="scientific">Durusdinium trenchii</name>
    <dbReference type="NCBI Taxonomy" id="1381693"/>
    <lineage>
        <taxon>Eukaryota</taxon>
        <taxon>Sar</taxon>
        <taxon>Alveolata</taxon>
        <taxon>Dinophyceae</taxon>
        <taxon>Suessiales</taxon>
        <taxon>Symbiodiniaceae</taxon>
        <taxon>Durusdinium</taxon>
    </lineage>
</organism>
<dbReference type="InterPro" id="IPR012337">
    <property type="entry name" value="RNaseH-like_sf"/>
</dbReference>
<reference evidence="2 3" key="1">
    <citation type="submission" date="2024-02" db="EMBL/GenBank/DDBJ databases">
        <authorList>
            <person name="Chen Y."/>
            <person name="Shah S."/>
            <person name="Dougan E. K."/>
            <person name="Thang M."/>
            <person name="Chan C."/>
        </authorList>
    </citation>
    <scope>NUCLEOTIDE SEQUENCE [LARGE SCALE GENOMIC DNA]</scope>
</reference>
<protein>
    <recommendedName>
        <fullName evidence="1">RNase H type-1 domain-containing protein</fullName>
    </recommendedName>
</protein>
<dbReference type="InterPro" id="IPR002156">
    <property type="entry name" value="RNaseH_domain"/>
</dbReference>